<evidence type="ECO:0000256" key="10">
    <source>
        <dbReference type="ARBA" id="ARBA00069168"/>
    </source>
</evidence>
<evidence type="ECO:0000256" key="7">
    <source>
        <dbReference type="ARBA" id="ARBA00023180"/>
    </source>
</evidence>
<evidence type="ECO:0000313" key="15">
    <source>
        <dbReference type="RefSeq" id="XP_017695089.1"/>
    </source>
</evidence>
<dbReference type="RefSeq" id="XP_017695089.1">
    <property type="nucleotide sequence ID" value="XM_017839600.1"/>
</dbReference>
<protein>
    <recommendedName>
        <fullName evidence="10">Soluble scavenger receptor cysteine-rich domain-containing protein SSC5D</fullName>
    </recommendedName>
</protein>
<feature type="signal peptide" evidence="12">
    <location>
        <begin position="1"/>
        <end position="24"/>
    </location>
</feature>
<evidence type="ECO:0000256" key="1">
    <source>
        <dbReference type="ARBA" id="ARBA00004613"/>
    </source>
</evidence>
<keyword evidence="5 11" id="KW-1015">Disulfide bond</keyword>
<feature type="disulfide bond" evidence="11">
    <location>
        <begin position="100"/>
        <end position="110"/>
    </location>
</feature>
<evidence type="ECO:0000256" key="3">
    <source>
        <dbReference type="ARBA" id="ARBA00022729"/>
    </source>
</evidence>
<keyword evidence="4" id="KW-0677">Repeat</keyword>
<dbReference type="SMART" id="SM00202">
    <property type="entry name" value="SR"/>
    <property type="match status" value="2"/>
</dbReference>
<feature type="disulfide bond" evidence="11">
    <location>
        <begin position="179"/>
        <end position="240"/>
    </location>
</feature>
<dbReference type="PANTHER" id="PTHR48071:SF15">
    <property type="entry name" value="SRCR DOMAIN-CONTAINING PROTEIN"/>
    <property type="match status" value="1"/>
</dbReference>
<dbReference type="PROSITE" id="PS50287">
    <property type="entry name" value="SRCR_2"/>
    <property type="match status" value="2"/>
</dbReference>
<comment type="subcellular location">
    <subcellularLocation>
        <location evidence="1">Secreted</location>
    </subcellularLocation>
</comment>
<dbReference type="Pfam" id="PF00530">
    <property type="entry name" value="SRCR"/>
    <property type="match status" value="2"/>
</dbReference>
<dbReference type="AlphaFoldDB" id="A0A6J0JAE2"/>
<evidence type="ECO:0000256" key="2">
    <source>
        <dbReference type="ARBA" id="ARBA00022525"/>
    </source>
</evidence>
<keyword evidence="3 12" id="KW-0732">Signal</keyword>
<dbReference type="PANTHER" id="PTHR48071">
    <property type="entry name" value="SRCR DOMAIN-CONTAINING PROTEIN"/>
    <property type="match status" value="1"/>
</dbReference>
<feature type="disulfide bond" evidence="11">
    <location>
        <begin position="56"/>
        <end position="120"/>
    </location>
</feature>
<dbReference type="PROSITE" id="PS00420">
    <property type="entry name" value="SRCR_1"/>
    <property type="match status" value="2"/>
</dbReference>
<comment type="subunit">
    <text evidence="9">Interacts with LGALS1 and laminin.</text>
</comment>
<feature type="disulfide bond" evidence="11">
    <location>
        <begin position="166"/>
        <end position="230"/>
    </location>
</feature>
<feature type="domain" description="SRCR" evidence="13">
    <location>
        <begin position="31"/>
        <end position="131"/>
    </location>
</feature>
<dbReference type="GO" id="GO:0005615">
    <property type="term" value="C:extracellular space"/>
    <property type="evidence" value="ECO:0007669"/>
    <property type="project" value="TreeGrafter"/>
</dbReference>
<evidence type="ECO:0000313" key="14">
    <source>
        <dbReference type="Proteomes" id="UP000504624"/>
    </source>
</evidence>
<evidence type="ECO:0000256" key="9">
    <source>
        <dbReference type="ARBA" id="ARBA00064153"/>
    </source>
</evidence>
<keyword evidence="6" id="KW-0675">Receptor</keyword>
<evidence type="ECO:0000259" key="13">
    <source>
        <dbReference type="PROSITE" id="PS50287"/>
    </source>
</evidence>
<dbReference type="OrthoDB" id="536948at2759"/>
<accession>A0A6J0JAE2</accession>
<name>A0A6J0JAE2_9PASS</name>
<dbReference type="Gene3D" id="3.10.250.10">
    <property type="entry name" value="SRCR-like domain"/>
    <property type="match status" value="2"/>
</dbReference>
<feature type="disulfide bond" evidence="11">
    <location>
        <begin position="210"/>
        <end position="220"/>
    </location>
</feature>
<evidence type="ECO:0000256" key="11">
    <source>
        <dbReference type="PROSITE-ProRule" id="PRU00196"/>
    </source>
</evidence>
<dbReference type="GeneID" id="108509975"/>
<dbReference type="GO" id="GO:0005886">
    <property type="term" value="C:plasma membrane"/>
    <property type="evidence" value="ECO:0007669"/>
    <property type="project" value="TreeGrafter"/>
</dbReference>
<dbReference type="InterPro" id="IPR036772">
    <property type="entry name" value="SRCR-like_dom_sf"/>
</dbReference>
<keyword evidence="2" id="KW-0964">Secreted</keyword>
<dbReference type="PRINTS" id="PR00258">
    <property type="entry name" value="SPERACTRCPTR"/>
</dbReference>
<keyword evidence="14" id="KW-1185">Reference proteome</keyword>
<evidence type="ECO:0000256" key="5">
    <source>
        <dbReference type="ARBA" id="ARBA00023157"/>
    </source>
</evidence>
<reference evidence="15" key="1">
    <citation type="submission" date="2025-08" db="UniProtKB">
        <authorList>
            <consortium name="RefSeq"/>
        </authorList>
    </citation>
    <scope>IDENTIFICATION</scope>
</reference>
<dbReference type="InterPro" id="IPR001190">
    <property type="entry name" value="SRCR"/>
</dbReference>
<feature type="domain" description="SRCR" evidence="13">
    <location>
        <begin position="141"/>
        <end position="241"/>
    </location>
</feature>
<evidence type="ECO:0000256" key="4">
    <source>
        <dbReference type="ARBA" id="ARBA00022737"/>
    </source>
</evidence>
<dbReference type="FunFam" id="3.10.250.10:FF:000007">
    <property type="entry name" value="Soluble scavenger receptor cysteine-rich domain-containing protein SSC5D"/>
    <property type="match status" value="2"/>
</dbReference>
<organism evidence="14 15">
    <name type="scientific">Lepidothrix coronata</name>
    <name type="common">blue-crowned manakin</name>
    <dbReference type="NCBI Taxonomy" id="321398"/>
    <lineage>
        <taxon>Eukaryota</taxon>
        <taxon>Metazoa</taxon>
        <taxon>Chordata</taxon>
        <taxon>Craniata</taxon>
        <taxon>Vertebrata</taxon>
        <taxon>Euteleostomi</taxon>
        <taxon>Archelosauria</taxon>
        <taxon>Archosauria</taxon>
        <taxon>Dinosauria</taxon>
        <taxon>Saurischia</taxon>
        <taxon>Theropoda</taxon>
        <taxon>Coelurosauria</taxon>
        <taxon>Aves</taxon>
        <taxon>Neognathae</taxon>
        <taxon>Neoaves</taxon>
        <taxon>Telluraves</taxon>
        <taxon>Australaves</taxon>
        <taxon>Passeriformes</taxon>
        <taxon>Pipridae</taxon>
        <taxon>Lepidothrix</taxon>
    </lineage>
</organism>
<keyword evidence="7" id="KW-0325">Glycoprotein</keyword>
<evidence type="ECO:0000256" key="6">
    <source>
        <dbReference type="ARBA" id="ARBA00023170"/>
    </source>
</evidence>
<dbReference type="SUPFAM" id="SSF56487">
    <property type="entry name" value="SRCR-like"/>
    <property type="match status" value="2"/>
</dbReference>
<dbReference type="Proteomes" id="UP000504624">
    <property type="component" value="Unplaced"/>
</dbReference>
<evidence type="ECO:0000256" key="8">
    <source>
        <dbReference type="ARBA" id="ARBA00058074"/>
    </source>
</evidence>
<evidence type="ECO:0000256" key="12">
    <source>
        <dbReference type="SAM" id="SignalP"/>
    </source>
</evidence>
<proteinExistence type="predicted"/>
<feature type="disulfide bond" evidence="11">
    <location>
        <begin position="69"/>
        <end position="130"/>
    </location>
</feature>
<gene>
    <name evidence="15" type="primary">LOC108509975</name>
</gene>
<dbReference type="GO" id="GO:0004252">
    <property type="term" value="F:serine-type endopeptidase activity"/>
    <property type="evidence" value="ECO:0007669"/>
    <property type="project" value="TreeGrafter"/>
</dbReference>
<comment type="function">
    <text evidence="8">Binds to extracellular matrix proteins. Binds to pathogen-associated molecular patterns (PAMPs) present on the cell walls of Gram-positive and Gram-negative bacteria and fungi, behaving as a pattern recognition receptor (PRR). Induces bacterial and fungal aggregation and subsequent inhibition of PAMP-induced cytokine release. Does not possess intrinsic bactericidal activity. May play a role in the innate defense and homeostasis of certain epithelial surfaces.</text>
</comment>
<feature type="chain" id="PRO_5026861472" description="Soluble scavenger receptor cysteine-rich domain-containing protein SSC5D" evidence="12">
    <location>
        <begin position="25"/>
        <end position="244"/>
    </location>
</feature>
<sequence>MRLLYLQSHLGLLLYLSLSGPALAPPSPVPLRLAGGPGRCAGRVEVLYLHRWGTLCGHTWGLAEAQVVCRQVGCGPALSAPGGAHFGRGEGPVWLDRVTCTGTEGHLGECQVGPWGEASCEHGADVGVVCAGVEVESQLQVRLANGSSACAGRVELFREHKWGTVCDDTWDLQDAQVICRQLGCGHALAAPGHAHFGRGADPIWLDGAHCTGREQELAQCQLHTWGEHDCNHGEDAGVVCTGEL</sequence>
<dbReference type="GO" id="GO:0031638">
    <property type="term" value="P:zymogen activation"/>
    <property type="evidence" value="ECO:0007669"/>
    <property type="project" value="TreeGrafter"/>
</dbReference>